<dbReference type="AlphaFoldDB" id="A0A1G1XSY1"/>
<dbReference type="Gene3D" id="3.30.1490.300">
    <property type="match status" value="1"/>
</dbReference>
<dbReference type="PANTHER" id="PTHR32432:SF3">
    <property type="entry name" value="ETHANOLAMINE UTILIZATION PROTEIN EUTJ"/>
    <property type="match status" value="1"/>
</dbReference>
<dbReference type="Proteomes" id="UP000176241">
    <property type="component" value="Unassembled WGS sequence"/>
</dbReference>
<dbReference type="CDD" id="cd24049">
    <property type="entry name" value="ASKHA_NBD_PilM"/>
    <property type="match status" value="1"/>
</dbReference>
<dbReference type="PIRSF" id="PIRSF019169">
    <property type="entry name" value="PilM"/>
    <property type="match status" value="1"/>
</dbReference>
<dbReference type="Pfam" id="PF11104">
    <property type="entry name" value="PilM_2"/>
    <property type="match status" value="1"/>
</dbReference>
<dbReference type="InterPro" id="IPR043129">
    <property type="entry name" value="ATPase_NBD"/>
</dbReference>
<accession>A0A1G1XSY1</accession>
<sequence length="351" mass="38880">MNFSFDKKIFGLDISDRALRLIQLQKKGRKFFLNSYNEVVIPPEIIIGGEIKNEEKFIQLINQLIKSVEGKRVTTKNVISVLPEPKTFIKVINIKSSLKDGGISELIQEEIENHIPFSLEEIYLDWQILKRTNGNLTILVGAAPKNIVDSYTTALEKSGLTPLVLEIEGAAIIRTLLFEKDQGAKIIIDFGAVRTGLILYDKGTIQFTVSLPISGIKITEAIQETLNLDWQKAEKAKIICGLDPTKCEGALLKILMNTIDRLVIQIKKAITFYQTNFSNKAPISEIIICGGGANFSNINEVLSSKLGLPVKIANPLINVSQTKKINIPSAKALSYTTAIGLALKVFQKDKK</sequence>
<name>A0A1G1XSY1_9BACT</name>
<gene>
    <name evidence="1" type="ORF">A2731_03590</name>
</gene>
<dbReference type="PANTHER" id="PTHR32432">
    <property type="entry name" value="CELL DIVISION PROTEIN FTSA-RELATED"/>
    <property type="match status" value="1"/>
</dbReference>
<dbReference type="NCBIfam" id="TIGR01175">
    <property type="entry name" value="pilM"/>
    <property type="match status" value="1"/>
</dbReference>
<dbReference type="EMBL" id="MHIC01000053">
    <property type="protein sequence ID" value="OGY43138.1"/>
    <property type="molecule type" value="Genomic_DNA"/>
</dbReference>
<evidence type="ECO:0000313" key="1">
    <source>
        <dbReference type="EMBL" id="OGY43138.1"/>
    </source>
</evidence>
<dbReference type="SUPFAM" id="SSF53067">
    <property type="entry name" value="Actin-like ATPase domain"/>
    <property type="match status" value="2"/>
</dbReference>
<dbReference type="STRING" id="1797533.A2731_03590"/>
<dbReference type="InterPro" id="IPR005883">
    <property type="entry name" value="PilM"/>
</dbReference>
<dbReference type="Gene3D" id="3.30.420.40">
    <property type="match status" value="2"/>
</dbReference>
<protein>
    <recommendedName>
        <fullName evidence="3">SHS2 domain-containing protein</fullName>
    </recommendedName>
</protein>
<proteinExistence type="predicted"/>
<evidence type="ECO:0008006" key="3">
    <source>
        <dbReference type="Google" id="ProtNLM"/>
    </source>
</evidence>
<evidence type="ECO:0000313" key="2">
    <source>
        <dbReference type="Proteomes" id="UP000176241"/>
    </source>
</evidence>
<reference evidence="1 2" key="1">
    <citation type="journal article" date="2016" name="Nat. Commun.">
        <title>Thousands of microbial genomes shed light on interconnected biogeochemical processes in an aquifer system.</title>
        <authorList>
            <person name="Anantharaman K."/>
            <person name="Brown C.T."/>
            <person name="Hug L.A."/>
            <person name="Sharon I."/>
            <person name="Castelle C.J."/>
            <person name="Probst A.J."/>
            <person name="Thomas B.C."/>
            <person name="Singh A."/>
            <person name="Wilkins M.J."/>
            <person name="Karaoz U."/>
            <person name="Brodie E.L."/>
            <person name="Williams K.H."/>
            <person name="Hubbard S.S."/>
            <person name="Banfield J.F."/>
        </authorList>
    </citation>
    <scope>NUCLEOTIDE SEQUENCE [LARGE SCALE GENOMIC DNA]</scope>
</reference>
<comment type="caution">
    <text evidence="1">The sequence shown here is derived from an EMBL/GenBank/DDBJ whole genome shotgun (WGS) entry which is preliminary data.</text>
</comment>
<organism evidence="1 2">
    <name type="scientific">Candidatus Buchananbacteria bacterium RIFCSPHIGHO2_01_FULL_39_8</name>
    <dbReference type="NCBI Taxonomy" id="1797533"/>
    <lineage>
        <taxon>Bacteria</taxon>
        <taxon>Candidatus Buchananiibacteriota</taxon>
    </lineage>
</organism>
<dbReference type="InterPro" id="IPR050696">
    <property type="entry name" value="FtsA/MreB"/>
</dbReference>